<evidence type="ECO:0000256" key="1">
    <source>
        <dbReference type="SAM" id="MobiDB-lite"/>
    </source>
</evidence>
<feature type="compositionally biased region" description="Acidic residues" evidence="1">
    <location>
        <begin position="169"/>
        <end position="184"/>
    </location>
</feature>
<accession>A0ABR3SKQ7</accession>
<proteinExistence type="predicted"/>
<feature type="compositionally biased region" description="Basic and acidic residues" evidence="1">
    <location>
        <begin position="149"/>
        <end position="168"/>
    </location>
</feature>
<dbReference type="EMBL" id="JAJVDC020000117">
    <property type="protein sequence ID" value="KAL1623617.1"/>
    <property type="molecule type" value="Genomic_DNA"/>
</dbReference>
<feature type="region of interest" description="Disordered" evidence="1">
    <location>
        <begin position="149"/>
        <end position="190"/>
    </location>
</feature>
<dbReference type="Proteomes" id="UP001521116">
    <property type="component" value="Unassembled WGS sequence"/>
</dbReference>
<organism evidence="2 3">
    <name type="scientific">Neofusicoccum ribis</name>
    <dbReference type="NCBI Taxonomy" id="45134"/>
    <lineage>
        <taxon>Eukaryota</taxon>
        <taxon>Fungi</taxon>
        <taxon>Dikarya</taxon>
        <taxon>Ascomycota</taxon>
        <taxon>Pezizomycotina</taxon>
        <taxon>Dothideomycetes</taxon>
        <taxon>Dothideomycetes incertae sedis</taxon>
        <taxon>Botryosphaeriales</taxon>
        <taxon>Botryosphaeriaceae</taxon>
        <taxon>Neofusicoccum</taxon>
    </lineage>
</organism>
<evidence type="ECO:0008006" key="4">
    <source>
        <dbReference type="Google" id="ProtNLM"/>
    </source>
</evidence>
<gene>
    <name evidence="2" type="ORF">SLS56_008200</name>
</gene>
<evidence type="ECO:0000313" key="2">
    <source>
        <dbReference type="EMBL" id="KAL1623617.1"/>
    </source>
</evidence>
<sequence length="456" mass="53380">MRNLPYDIIFLIVDELERLTREENSRQRVRLASYATINKTWKVAVERVTFRNIFVHPRNIHGFKEIFGRDRARLSAVRSLRYIMNHHLNTTNDDSIEPEGSCGDEGFSRSLEEMFELLADWESGDSPNMRLQDLCLNLGIQHNRAKQCEYESRESDYRENRVESNDHDSENDESSEEDQDSEDGQDSHGDNYWKVVEQRAEQLRLFEGKSLRPEALMEILSSMDGLQECYLNAFSDATTKDPSLRPEYRKGFYHRSQGMDAQPGVFDSGIDHLSIGLRYFSTILENLHLEDVRISPSLFWPQEDEPSSDPPYWPNLRHMKVEFAEVSALDPSDLPEIEDFNSWDKPESIYRERLDHNRLRSLYVAMAKAVRQMPALKELEMVFPDFSSTYIHFGVIEKRDAREVFWDAWEKVELDQEVLEALGVTEDQLEVTEEGTHNYHLHYMQPFPILSLPAHF</sequence>
<protein>
    <recommendedName>
        <fullName evidence="4">F-box domain-containing protein</fullName>
    </recommendedName>
</protein>
<evidence type="ECO:0000313" key="3">
    <source>
        <dbReference type="Proteomes" id="UP001521116"/>
    </source>
</evidence>
<reference evidence="2 3" key="1">
    <citation type="submission" date="2024-02" db="EMBL/GenBank/DDBJ databases">
        <title>De novo assembly and annotation of 12 fungi associated with fruit tree decline syndrome in Ontario, Canada.</title>
        <authorList>
            <person name="Sulman M."/>
            <person name="Ellouze W."/>
            <person name="Ilyukhin E."/>
        </authorList>
    </citation>
    <scope>NUCLEOTIDE SEQUENCE [LARGE SCALE GENOMIC DNA]</scope>
    <source>
        <strain evidence="2 3">M1-105</strain>
    </source>
</reference>
<comment type="caution">
    <text evidence="2">The sequence shown here is derived from an EMBL/GenBank/DDBJ whole genome shotgun (WGS) entry which is preliminary data.</text>
</comment>
<name>A0ABR3SKQ7_9PEZI</name>
<keyword evidence="3" id="KW-1185">Reference proteome</keyword>